<evidence type="ECO:0000256" key="2">
    <source>
        <dbReference type="HAMAP-Rule" id="MF_02087"/>
    </source>
</evidence>
<keyword evidence="1 2" id="KW-0663">Pyridoxal phosphate</keyword>
<comment type="function">
    <text evidence="2">Pyridoxal 5'-phosphate (PLP)-binding protein, which is involved in PLP homeostasis.</text>
</comment>
<evidence type="ECO:0000313" key="6">
    <source>
        <dbReference type="EMBL" id="ERJ98866.1"/>
    </source>
</evidence>
<organism evidence="6 7">
    <name type="scientific">Hoylesella pleuritidis F0068</name>
    <dbReference type="NCBI Taxonomy" id="1081904"/>
    <lineage>
        <taxon>Bacteria</taxon>
        <taxon>Pseudomonadati</taxon>
        <taxon>Bacteroidota</taxon>
        <taxon>Bacteroidia</taxon>
        <taxon>Bacteroidales</taxon>
        <taxon>Prevotellaceae</taxon>
        <taxon>Hoylesella</taxon>
    </lineage>
</organism>
<dbReference type="PANTHER" id="PTHR10146:SF14">
    <property type="entry name" value="PYRIDOXAL PHOSPHATE HOMEOSTASIS PROTEIN"/>
    <property type="match status" value="1"/>
</dbReference>
<dbReference type="AlphaFoldDB" id="U2KK52"/>
<dbReference type="PANTHER" id="PTHR10146">
    <property type="entry name" value="PROLINE SYNTHETASE CO-TRANSCRIBED BACTERIAL HOMOLOG PROTEIN"/>
    <property type="match status" value="1"/>
</dbReference>
<dbReference type="InterPro" id="IPR001608">
    <property type="entry name" value="Ala_racemase_N"/>
</dbReference>
<evidence type="ECO:0000259" key="5">
    <source>
        <dbReference type="Pfam" id="PF01168"/>
    </source>
</evidence>
<protein>
    <recommendedName>
        <fullName evidence="2">Pyridoxal phosphate homeostasis protein</fullName>
        <shortName evidence="2">PLP homeostasis protein</shortName>
    </recommendedName>
</protein>
<comment type="cofactor">
    <cofactor evidence="3">
        <name>pyridoxal 5'-phosphate</name>
        <dbReference type="ChEBI" id="CHEBI:597326"/>
    </cofactor>
</comment>
<dbReference type="Pfam" id="PF01168">
    <property type="entry name" value="Ala_racemase_N"/>
    <property type="match status" value="1"/>
</dbReference>
<evidence type="ECO:0000256" key="4">
    <source>
        <dbReference type="RuleBase" id="RU004514"/>
    </source>
</evidence>
<sequence length="224" mass="25417">MDFDVARNLRGVLADLPEGVKLVAVSKYHPTEYIEAAYAAGQRVFGESHEQELSKKQAVLPKDIEWHFIGHLQTNKVKFIAPYITMIDAVDSPKLLREINKQAAKNNCVIDVLLELHIAEEETKYGLTLDDCRSLLASGEWRELHNVRICGLMMMASNVEDEKQIRAEFLAAATFFDEVKAQYFANDAAFKERSWGMSHDYRIAVDCHSTMVRVGTTIFGSRVY</sequence>
<proteinExistence type="inferred from homology"/>
<dbReference type="PATRIC" id="fig|1081904.3.peg.2096"/>
<dbReference type="InterPro" id="IPR029066">
    <property type="entry name" value="PLP-binding_barrel"/>
</dbReference>
<dbReference type="PROSITE" id="PS01211">
    <property type="entry name" value="UPF0001"/>
    <property type="match status" value="1"/>
</dbReference>
<comment type="similarity">
    <text evidence="2 4">Belongs to the pyridoxal phosphate-binding protein YggS/PROSC family.</text>
</comment>
<dbReference type="NCBIfam" id="TIGR00044">
    <property type="entry name" value="YggS family pyridoxal phosphate-dependent enzyme"/>
    <property type="match status" value="1"/>
</dbReference>
<name>U2KK52_9BACT</name>
<evidence type="ECO:0000256" key="1">
    <source>
        <dbReference type="ARBA" id="ARBA00022898"/>
    </source>
</evidence>
<dbReference type="InterPro" id="IPR011078">
    <property type="entry name" value="PyrdxlP_homeostasis"/>
</dbReference>
<feature type="domain" description="Alanine racemase N-terminal" evidence="5">
    <location>
        <begin position="5"/>
        <end position="222"/>
    </location>
</feature>
<dbReference type="HAMAP" id="MF_02087">
    <property type="entry name" value="PLP_homeostasis"/>
    <property type="match status" value="1"/>
</dbReference>
<dbReference type="CDD" id="cd00635">
    <property type="entry name" value="PLPDE_III_YBL036c_like"/>
    <property type="match status" value="1"/>
</dbReference>
<feature type="modified residue" description="N6-(pyridoxal phosphate)lysine" evidence="2 3">
    <location>
        <position position="27"/>
    </location>
</feature>
<dbReference type="Gene3D" id="3.20.20.10">
    <property type="entry name" value="Alanine racemase"/>
    <property type="match status" value="1"/>
</dbReference>
<dbReference type="SUPFAM" id="SSF51419">
    <property type="entry name" value="PLP-binding barrel"/>
    <property type="match status" value="1"/>
</dbReference>
<dbReference type="GO" id="GO:0030170">
    <property type="term" value="F:pyridoxal phosphate binding"/>
    <property type="evidence" value="ECO:0007669"/>
    <property type="project" value="UniProtKB-UniRule"/>
</dbReference>
<evidence type="ECO:0000313" key="7">
    <source>
        <dbReference type="Proteomes" id="UP000016600"/>
    </source>
</evidence>
<reference evidence="6 7" key="1">
    <citation type="submission" date="2013-08" db="EMBL/GenBank/DDBJ databases">
        <authorList>
            <person name="Durkin A.S."/>
            <person name="Haft D.R."/>
            <person name="McCorrison J."/>
            <person name="Torralba M."/>
            <person name="Gillis M."/>
            <person name="Haft D.H."/>
            <person name="Methe B."/>
            <person name="Sutton G."/>
            <person name="Nelson K.E."/>
        </authorList>
    </citation>
    <scope>NUCLEOTIDE SEQUENCE [LARGE SCALE GENOMIC DNA]</scope>
    <source>
        <strain evidence="6 7">F0068</strain>
    </source>
</reference>
<dbReference type="EMBL" id="AWET01000045">
    <property type="protein sequence ID" value="ERJ98866.1"/>
    <property type="molecule type" value="Genomic_DNA"/>
</dbReference>
<keyword evidence="7" id="KW-1185">Reference proteome</keyword>
<dbReference type="Proteomes" id="UP000016600">
    <property type="component" value="Unassembled WGS sequence"/>
</dbReference>
<gene>
    <name evidence="6" type="ORF">HMPREF1218_0665</name>
</gene>
<accession>U2KK52</accession>
<dbReference type="PIRSF" id="PIRSF004848">
    <property type="entry name" value="YBL036c_PLPDEIII"/>
    <property type="match status" value="1"/>
</dbReference>
<dbReference type="RefSeq" id="WP_021584729.1">
    <property type="nucleotide sequence ID" value="NZ_AWET01000045.1"/>
</dbReference>
<evidence type="ECO:0000256" key="3">
    <source>
        <dbReference type="PIRSR" id="PIRSR004848-1"/>
    </source>
</evidence>
<comment type="caution">
    <text evidence="6">The sequence shown here is derived from an EMBL/GenBank/DDBJ whole genome shotgun (WGS) entry which is preliminary data.</text>
</comment>